<dbReference type="Proteomes" id="UP000214646">
    <property type="component" value="Unassembled WGS sequence"/>
</dbReference>
<name>A0A225DQ76_9BACT</name>
<dbReference type="InterPro" id="IPR001680">
    <property type="entry name" value="WD40_rpt"/>
</dbReference>
<dbReference type="Gene3D" id="2.130.10.10">
    <property type="entry name" value="YVTN repeat-like/Quinoprotein amine dehydrogenase"/>
    <property type="match status" value="4"/>
</dbReference>
<feature type="repeat" description="WD" evidence="3">
    <location>
        <begin position="264"/>
        <end position="305"/>
    </location>
</feature>
<feature type="signal peptide" evidence="5">
    <location>
        <begin position="1"/>
        <end position="27"/>
    </location>
</feature>
<evidence type="ECO:0000313" key="6">
    <source>
        <dbReference type="EMBL" id="OWK39339.1"/>
    </source>
</evidence>
<feature type="compositionally biased region" description="Basic and acidic residues" evidence="4">
    <location>
        <begin position="347"/>
        <end position="371"/>
    </location>
</feature>
<dbReference type="PANTHER" id="PTHR19848:SF8">
    <property type="entry name" value="F-BOX AND WD REPEAT DOMAIN CONTAINING 7"/>
    <property type="match status" value="1"/>
</dbReference>
<sequence>MLSLDRPRATRLTVSLAIVLFAGAAFAAEPPVVSFWEQTESVSVVTFSADGKQLVTAGGNLQTGYVAFWNLDTMTRAVRLTDTGMVRAMAISPDGKTLCVHATVLLGDRSTLSKVRTFDVTSGKPIAEIESLPKQAGATGAMLFSADGKQLVLGRGDGTVTLHNPATGKLTATLRVGSDAAWALALSSDGKTQAVGGQGPTGVQLWDIAEEKVRATIPVGQFYVAALAYSPDGKTLVAGTGRDHETPGELVVWDVTEGKIKDRWKGHDGPVVSVHFSRDGQYVASGARSSDIKLWDAKTGKELRELTGPLNLSRVAFAPDGKTLAVSGGTGDVFISSGGVRLWDVPSGRERLPPKAAAERDRREAALRRTAAEQAQARAVRDRDPNVATERARRAEYALAIHVANDHAARWQFAQARKLLDGLRPAKGESDLRGLEWHLLDARLPRFTELCDGKPARHATFSPDGTRIAAAVGVSVHMFDAATGKPLFECKGSRNSAGILFSPNGKSIAVVDSSANAVGTDVKVVDARTGKDIVSLSGHPGGVKGFAFSPDGTQLAAAVGASIHMFDAATGKPLFECKGFRNSPGKMLFSPNGKFIAVVDYSANAAVSDVKVVDAHTGGHRFTVGAPRRC</sequence>
<dbReference type="EMBL" id="NIDE01000010">
    <property type="protein sequence ID" value="OWK39339.1"/>
    <property type="molecule type" value="Genomic_DNA"/>
</dbReference>
<evidence type="ECO:0000256" key="2">
    <source>
        <dbReference type="ARBA" id="ARBA00022737"/>
    </source>
</evidence>
<dbReference type="OrthoDB" id="277950at2"/>
<dbReference type="RefSeq" id="WP_088256830.1">
    <property type="nucleotide sequence ID" value="NZ_NIDE01000010.1"/>
</dbReference>
<evidence type="ECO:0000256" key="1">
    <source>
        <dbReference type="ARBA" id="ARBA00022574"/>
    </source>
</evidence>
<evidence type="ECO:0000256" key="4">
    <source>
        <dbReference type="SAM" id="MobiDB-lite"/>
    </source>
</evidence>
<evidence type="ECO:0000313" key="7">
    <source>
        <dbReference type="Proteomes" id="UP000214646"/>
    </source>
</evidence>
<dbReference type="SUPFAM" id="SSF101908">
    <property type="entry name" value="Putative isomerase YbhE"/>
    <property type="match status" value="1"/>
</dbReference>
<feature type="chain" id="PRO_5013393417" evidence="5">
    <location>
        <begin position="28"/>
        <end position="630"/>
    </location>
</feature>
<keyword evidence="7" id="KW-1185">Reference proteome</keyword>
<accession>A0A225DQ76</accession>
<reference evidence="7" key="1">
    <citation type="submission" date="2017-06" db="EMBL/GenBank/DDBJ databases">
        <title>Genome analysis of Fimbriiglobus ruber SP5, the first member of the order Planctomycetales with confirmed chitinolytic capability.</title>
        <authorList>
            <person name="Ravin N.V."/>
            <person name="Rakitin A.L."/>
            <person name="Ivanova A.A."/>
            <person name="Beletsky A.V."/>
            <person name="Kulichevskaya I.S."/>
            <person name="Mardanov A.V."/>
            <person name="Dedysh S.N."/>
        </authorList>
    </citation>
    <scope>NUCLEOTIDE SEQUENCE [LARGE SCALE GENOMIC DNA]</scope>
    <source>
        <strain evidence="7">SP5</strain>
    </source>
</reference>
<organism evidence="6 7">
    <name type="scientific">Fimbriiglobus ruber</name>
    <dbReference type="NCBI Taxonomy" id="1908690"/>
    <lineage>
        <taxon>Bacteria</taxon>
        <taxon>Pseudomonadati</taxon>
        <taxon>Planctomycetota</taxon>
        <taxon>Planctomycetia</taxon>
        <taxon>Gemmatales</taxon>
        <taxon>Gemmataceae</taxon>
        <taxon>Fimbriiglobus</taxon>
    </lineage>
</organism>
<comment type="caution">
    <text evidence="6">The sequence shown here is derived from an EMBL/GenBank/DDBJ whole genome shotgun (WGS) entry which is preliminary data.</text>
</comment>
<keyword evidence="1 3" id="KW-0853">WD repeat</keyword>
<evidence type="ECO:0000256" key="3">
    <source>
        <dbReference type="PROSITE-ProRule" id="PRU00221"/>
    </source>
</evidence>
<evidence type="ECO:0000256" key="5">
    <source>
        <dbReference type="SAM" id="SignalP"/>
    </source>
</evidence>
<protein>
    <submittedName>
        <fullName evidence="6">High-affnity carbon uptake protein Hat/HatR</fullName>
    </submittedName>
</protein>
<dbReference type="AlphaFoldDB" id="A0A225DQ76"/>
<dbReference type="SUPFAM" id="SSF82171">
    <property type="entry name" value="DPP6 N-terminal domain-like"/>
    <property type="match status" value="1"/>
</dbReference>
<dbReference type="Pfam" id="PF00400">
    <property type="entry name" value="WD40"/>
    <property type="match status" value="3"/>
</dbReference>
<dbReference type="PROSITE" id="PS50294">
    <property type="entry name" value="WD_REPEATS_REGION"/>
    <property type="match status" value="1"/>
</dbReference>
<gene>
    <name evidence="6" type="ORF">FRUB_05902</name>
</gene>
<keyword evidence="5" id="KW-0732">Signal</keyword>
<dbReference type="PANTHER" id="PTHR19848">
    <property type="entry name" value="WD40 REPEAT PROTEIN"/>
    <property type="match status" value="1"/>
</dbReference>
<keyword evidence="2" id="KW-0677">Repeat</keyword>
<feature type="region of interest" description="Disordered" evidence="4">
    <location>
        <begin position="347"/>
        <end position="387"/>
    </location>
</feature>
<dbReference type="SMART" id="SM00320">
    <property type="entry name" value="WD40"/>
    <property type="match status" value="9"/>
</dbReference>
<proteinExistence type="predicted"/>
<dbReference type="InterPro" id="IPR015943">
    <property type="entry name" value="WD40/YVTN_repeat-like_dom_sf"/>
</dbReference>
<dbReference type="PROSITE" id="PS50082">
    <property type="entry name" value="WD_REPEATS_2"/>
    <property type="match status" value="1"/>
</dbReference>